<dbReference type="RefSeq" id="WP_012550876.1">
    <property type="nucleotide sequence ID" value="NC_011312.1"/>
</dbReference>
<dbReference type="eggNOG" id="COG0425">
    <property type="taxonomic scope" value="Bacteria"/>
</dbReference>
<sequence length="75" mass="8744">METQHLDLSKHRCPMSLLLAKRASHRLIDSEKLIIKVVDKVSLQDMMTYFQQSSFHTHLEQAEPCSFLTVTRSRT</sequence>
<dbReference type="EMBL" id="FM178379">
    <property type="protein sequence ID" value="CAQ80067.1"/>
    <property type="molecule type" value="Genomic_DNA"/>
</dbReference>
<name>B6EJT6_ALISL</name>
<dbReference type="Proteomes" id="UP000001730">
    <property type="component" value="Chromosome 1"/>
</dbReference>
<evidence type="ECO:0000313" key="1">
    <source>
        <dbReference type="EMBL" id="CAQ80067.1"/>
    </source>
</evidence>
<gene>
    <name evidence="1" type="ordered locus">VSAL_I2383</name>
</gene>
<dbReference type="InterPro" id="IPR036868">
    <property type="entry name" value="TusA-like_sf"/>
</dbReference>
<keyword evidence="2" id="KW-1185">Reference proteome</keyword>
<dbReference type="SUPFAM" id="SSF64307">
    <property type="entry name" value="SirA-like"/>
    <property type="match status" value="1"/>
</dbReference>
<dbReference type="AlphaFoldDB" id="B6EJT6"/>
<dbReference type="HOGENOM" id="CLU_165255_3_1_6"/>
<accession>B6EJT6</accession>
<proteinExistence type="predicted"/>
<reference evidence="1 2" key="1">
    <citation type="journal article" date="2008" name="BMC Genomics">
        <title>The genome sequence of the fish pathogen Aliivibrio salmonicida strain LFI1238 shows extensive evidence of gene decay.</title>
        <authorList>
            <person name="Hjerde E."/>
            <person name="Lorentzen M.S."/>
            <person name="Holden M.T."/>
            <person name="Seeger K."/>
            <person name="Paulsen S."/>
            <person name="Bason N."/>
            <person name="Churcher C."/>
            <person name="Harris D."/>
            <person name="Norbertczak H."/>
            <person name="Quail M.A."/>
            <person name="Sanders S."/>
            <person name="Thurston S."/>
            <person name="Parkhill J."/>
            <person name="Willassen N.P."/>
            <person name="Thomson N.R."/>
        </authorList>
    </citation>
    <scope>NUCLEOTIDE SEQUENCE [LARGE SCALE GENOMIC DNA]</scope>
    <source>
        <strain evidence="1 2">LFI1238</strain>
    </source>
</reference>
<protein>
    <submittedName>
        <fullName evidence="1">Uncharacterized protein</fullName>
    </submittedName>
</protein>
<dbReference type="KEGG" id="vsa:VSAL_I2383"/>
<evidence type="ECO:0000313" key="2">
    <source>
        <dbReference type="Proteomes" id="UP000001730"/>
    </source>
</evidence>
<organism evidence="1 2">
    <name type="scientific">Aliivibrio salmonicida (strain LFI1238)</name>
    <name type="common">Vibrio salmonicida (strain LFI1238)</name>
    <dbReference type="NCBI Taxonomy" id="316275"/>
    <lineage>
        <taxon>Bacteria</taxon>
        <taxon>Pseudomonadati</taxon>
        <taxon>Pseudomonadota</taxon>
        <taxon>Gammaproteobacteria</taxon>
        <taxon>Vibrionales</taxon>
        <taxon>Vibrionaceae</taxon>
        <taxon>Aliivibrio</taxon>
    </lineage>
</organism>
<dbReference type="Gene3D" id="3.30.110.40">
    <property type="entry name" value="TusA-like domain"/>
    <property type="match status" value="1"/>
</dbReference>